<dbReference type="Gene3D" id="1.10.357.10">
    <property type="entry name" value="Tetracycline Repressor, domain 2"/>
    <property type="match status" value="1"/>
</dbReference>
<dbReference type="EMBL" id="BAAARW010000030">
    <property type="protein sequence ID" value="GAA2445610.1"/>
    <property type="molecule type" value="Genomic_DNA"/>
</dbReference>
<evidence type="ECO:0000256" key="2">
    <source>
        <dbReference type="PROSITE-ProRule" id="PRU00335"/>
    </source>
</evidence>
<evidence type="ECO:0000259" key="3">
    <source>
        <dbReference type="PROSITE" id="PS50977"/>
    </source>
</evidence>
<dbReference type="InterPro" id="IPR041586">
    <property type="entry name" value="PsrA_TetR_C"/>
</dbReference>
<reference evidence="4 5" key="1">
    <citation type="journal article" date="2019" name="Int. J. Syst. Evol. Microbiol.">
        <title>The Global Catalogue of Microorganisms (GCM) 10K type strain sequencing project: providing services to taxonomists for standard genome sequencing and annotation.</title>
        <authorList>
            <consortium name="The Broad Institute Genomics Platform"/>
            <consortium name="The Broad Institute Genome Sequencing Center for Infectious Disease"/>
            <person name="Wu L."/>
            <person name="Ma J."/>
        </authorList>
    </citation>
    <scope>NUCLEOTIDE SEQUENCE [LARGE SCALE GENOMIC DNA]</scope>
    <source>
        <strain evidence="4 5">JCM 3325</strain>
    </source>
</reference>
<dbReference type="PROSITE" id="PS50977">
    <property type="entry name" value="HTH_TETR_2"/>
    <property type="match status" value="1"/>
</dbReference>
<feature type="DNA-binding region" description="H-T-H motif" evidence="2">
    <location>
        <begin position="29"/>
        <end position="48"/>
    </location>
</feature>
<dbReference type="PANTHER" id="PTHR30055:SF235">
    <property type="entry name" value="TRANSCRIPTIONAL REGULATORY PROTEIN"/>
    <property type="match status" value="1"/>
</dbReference>
<comment type="caution">
    <text evidence="4">The sequence shown here is derived from an EMBL/GenBank/DDBJ whole genome shotgun (WGS) entry which is preliminary data.</text>
</comment>
<feature type="domain" description="HTH tetR-type" evidence="3">
    <location>
        <begin position="6"/>
        <end position="66"/>
    </location>
</feature>
<proteinExistence type="predicted"/>
<accession>A0ABN3K410</accession>
<protein>
    <recommendedName>
        <fullName evidence="3">HTH tetR-type domain-containing protein</fullName>
    </recommendedName>
</protein>
<dbReference type="RefSeq" id="WP_344595327.1">
    <property type="nucleotide sequence ID" value="NZ_BAAARW010000030.1"/>
</dbReference>
<evidence type="ECO:0000256" key="1">
    <source>
        <dbReference type="ARBA" id="ARBA00023125"/>
    </source>
</evidence>
<dbReference type="Pfam" id="PF00440">
    <property type="entry name" value="TetR_N"/>
    <property type="match status" value="1"/>
</dbReference>
<evidence type="ECO:0000313" key="4">
    <source>
        <dbReference type="EMBL" id="GAA2445610.1"/>
    </source>
</evidence>
<keyword evidence="5" id="KW-1185">Reference proteome</keyword>
<dbReference type="InterPro" id="IPR036271">
    <property type="entry name" value="Tet_transcr_reg_TetR-rel_C_sf"/>
</dbReference>
<dbReference type="PROSITE" id="PS01081">
    <property type="entry name" value="HTH_TETR_1"/>
    <property type="match status" value="1"/>
</dbReference>
<sequence length="216" mass="23352">MGIDAAATRNRILDAAERLFGERGFAGTSLRAVTTTARVNVASIYYHFESKEGLLRAVARRAMASVSEERHRLLDELCTRGDPGVEELVRAFVVTGADLVRRQGERGEHVARFIGRVLCEPGPEVRRLFAAEVGHVEGRYLDALTKALPGLPAGEVAFRYRTMVGVLALHQMDALADLAPPGHGDDIWAGRGDDTERLIAALTGIFLAPQAPAVPS</sequence>
<keyword evidence="1 2" id="KW-0238">DNA-binding</keyword>
<dbReference type="SUPFAM" id="SSF46689">
    <property type="entry name" value="Homeodomain-like"/>
    <property type="match status" value="1"/>
</dbReference>
<dbReference type="SUPFAM" id="SSF48498">
    <property type="entry name" value="Tetracyclin repressor-like, C-terminal domain"/>
    <property type="match status" value="1"/>
</dbReference>
<dbReference type="Pfam" id="PF17939">
    <property type="entry name" value="TetR_C_30"/>
    <property type="match status" value="1"/>
</dbReference>
<dbReference type="PANTHER" id="PTHR30055">
    <property type="entry name" value="HTH-TYPE TRANSCRIPTIONAL REGULATOR RUTR"/>
    <property type="match status" value="1"/>
</dbReference>
<name>A0ABN3K410_9ACTN</name>
<dbReference type="InterPro" id="IPR001647">
    <property type="entry name" value="HTH_TetR"/>
</dbReference>
<dbReference type="InterPro" id="IPR023772">
    <property type="entry name" value="DNA-bd_HTH_TetR-type_CS"/>
</dbReference>
<dbReference type="InterPro" id="IPR009057">
    <property type="entry name" value="Homeodomain-like_sf"/>
</dbReference>
<gene>
    <name evidence="4" type="ORF">GCM10010191_73150</name>
</gene>
<dbReference type="PRINTS" id="PR00455">
    <property type="entry name" value="HTHTETR"/>
</dbReference>
<dbReference type="Proteomes" id="UP001501231">
    <property type="component" value="Unassembled WGS sequence"/>
</dbReference>
<evidence type="ECO:0000313" key="5">
    <source>
        <dbReference type="Proteomes" id="UP001501231"/>
    </source>
</evidence>
<organism evidence="4 5">
    <name type="scientific">Actinomadura vinacea</name>
    <dbReference type="NCBI Taxonomy" id="115336"/>
    <lineage>
        <taxon>Bacteria</taxon>
        <taxon>Bacillati</taxon>
        <taxon>Actinomycetota</taxon>
        <taxon>Actinomycetes</taxon>
        <taxon>Streptosporangiales</taxon>
        <taxon>Thermomonosporaceae</taxon>
        <taxon>Actinomadura</taxon>
    </lineage>
</organism>
<dbReference type="InterPro" id="IPR050109">
    <property type="entry name" value="HTH-type_TetR-like_transc_reg"/>
</dbReference>